<dbReference type="GO" id="GO:0006412">
    <property type="term" value="P:translation"/>
    <property type="evidence" value="ECO:0007669"/>
    <property type="project" value="UniProtKB-UniRule"/>
</dbReference>
<evidence type="ECO:0000256" key="1">
    <source>
        <dbReference type="ARBA" id="ARBA00008563"/>
    </source>
</evidence>
<dbReference type="SUPFAM" id="SSF141091">
    <property type="entry name" value="L21p-like"/>
    <property type="match status" value="1"/>
</dbReference>
<keyword evidence="5 6" id="KW-0687">Ribonucleoprotein</keyword>
<dbReference type="InterPro" id="IPR028909">
    <property type="entry name" value="bL21-like"/>
</dbReference>
<reference evidence="8 9" key="1">
    <citation type="submission" date="2015-09" db="EMBL/GenBank/DDBJ databases">
        <title>Genome sequencing project for genomic taxonomy and phylogenomics of Bacillus-like bacteria.</title>
        <authorList>
            <person name="Liu B."/>
            <person name="Wang J."/>
            <person name="Zhu Y."/>
            <person name="Liu G."/>
            <person name="Chen Q."/>
            <person name="Chen Z."/>
            <person name="Lan J."/>
            <person name="Che J."/>
            <person name="Ge C."/>
            <person name="Shi H."/>
            <person name="Pan Z."/>
            <person name="Liu X."/>
        </authorList>
    </citation>
    <scope>NUCLEOTIDE SEQUENCE [LARGE SCALE GENOMIC DNA]</scope>
    <source>
        <strain evidence="8 9">FJAT-18043</strain>
    </source>
</reference>
<dbReference type="STRING" id="1637975.AN957_20120"/>
<keyword evidence="3 6" id="KW-0694">RNA-binding</keyword>
<dbReference type="HAMAP" id="MF_01363">
    <property type="entry name" value="Ribosomal_bL21"/>
    <property type="match status" value="1"/>
</dbReference>
<dbReference type="PROSITE" id="PS01169">
    <property type="entry name" value="RIBOSOMAL_L21"/>
    <property type="match status" value="1"/>
</dbReference>
<dbReference type="PATRIC" id="fig|1637975.4.peg.3998"/>
<comment type="function">
    <text evidence="6 7">This protein binds to 23S rRNA in the presence of protein L20.</text>
</comment>
<dbReference type="PANTHER" id="PTHR21349">
    <property type="entry name" value="50S RIBOSOMAL PROTEIN L21"/>
    <property type="match status" value="1"/>
</dbReference>
<accession>A0A0Q3TBT6</accession>
<sequence>MYAIIETGGKQVKVEEGQTIYIEKLNAEAGETVTFDKVLFVGGDSVKVGSPVVAGATVTAKVEKQGRQKKIIVFKYKAKKNYHKKQGHRQPYTKVVIEKINA</sequence>
<dbReference type="NCBIfam" id="TIGR00061">
    <property type="entry name" value="L21"/>
    <property type="match status" value="1"/>
</dbReference>
<evidence type="ECO:0000256" key="4">
    <source>
        <dbReference type="ARBA" id="ARBA00022980"/>
    </source>
</evidence>
<name>A0A0Q3TBT6_9BACI</name>
<protein>
    <recommendedName>
        <fullName evidence="6">Large ribosomal subunit protein bL21</fullName>
    </recommendedName>
</protein>
<evidence type="ECO:0000256" key="7">
    <source>
        <dbReference type="RuleBase" id="RU000562"/>
    </source>
</evidence>
<dbReference type="GO" id="GO:0005840">
    <property type="term" value="C:ribosome"/>
    <property type="evidence" value="ECO:0007669"/>
    <property type="project" value="UniProtKB-KW"/>
</dbReference>
<keyword evidence="4 6" id="KW-0689">Ribosomal protein</keyword>
<dbReference type="Proteomes" id="UP000050996">
    <property type="component" value="Unassembled WGS sequence"/>
</dbReference>
<dbReference type="GO" id="GO:0003735">
    <property type="term" value="F:structural constituent of ribosome"/>
    <property type="evidence" value="ECO:0007669"/>
    <property type="project" value="InterPro"/>
</dbReference>
<dbReference type="InterPro" id="IPR001787">
    <property type="entry name" value="Ribosomal_bL21"/>
</dbReference>
<dbReference type="InterPro" id="IPR036164">
    <property type="entry name" value="bL21-like_sf"/>
</dbReference>
<evidence type="ECO:0000313" key="9">
    <source>
        <dbReference type="Proteomes" id="UP000050996"/>
    </source>
</evidence>
<comment type="caution">
    <text evidence="8">The sequence shown here is derived from an EMBL/GenBank/DDBJ whole genome shotgun (WGS) entry which is preliminary data.</text>
</comment>
<evidence type="ECO:0000313" key="8">
    <source>
        <dbReference type="EMBL" id="KQL20669.1"/>
    </source>
</evidence>
<dbReference type="Pfam" id="PF00829">
    <property type="entry name" value="Ribosomal_L21p"/>
    <property type="match status" value="1"/>
</dbReference>
<dbReference type="GO" id="GO:1990904">
    <property type="term" value="C:ribonucleoprotein complex"/>
    <property type="evidence" value="ECO:0007669"/>
    <property type="project" value="UniProtKB-KW"/>
</dbReference>
<keyword evidence="2 6" id="KW-0699">rRNA-binding</keyword>
<dbReference type="PANTHER" id="PTHR21349:SF0">
    <property type="entry name" value="LARGE RIBOSOMAL SUBUNIT PROTEIN BL21M"/>
    <property type="match status" value="1"/>
</dbReference>
<evidence type="ECO:0000256" key="3">
    <source>
        <dbReference type="ARBA" id="ARBA00022884"/>
    </source>
</evidence>
<comment type="similarity">
    <text evidence="1 6 7">Belongs to the bacterial ribosomal protein bL21 family.</text>
</comment>
<dbReference type="EMBL" id="LJIX01000006">
    <property type="protein sequence ID" value="KQL20669.1"/>
    <property type="molecule type" value="Genomic_DNA"/>
</dbReference>
<dbReference type="RefSeq" id="WP_053477160.1">
    <property type="nucleotide sequence ID" value="NZ_CP041305.1"/>
</dbReference>
<comment type="subunit">
    <text evidence="6">Part of the 50S ribosomal subunit. Contacts protein L20.</text>
</comment>
<dbReference type="AlphaFoldDB" id="A0A0Q3TBT6"/>
<evidence type="ECO:0000256" key="2">
    <source>
        <dbReference type="ARBA" id="ARBA00022730"/>
    </source>
</evidence>
<dbReference type="GO" id="GO:0005737">
    <property type="term" value="C:cytoplasm"/>
    <property type="evidence" value="ECO:0007669"/>
    <property type="project" value="UniProtKB-ARBA"/>
</dbReference>
<keyword evidence="9" id="KW-1185">Reference proteome</keyword>
<dbReference type="InterPro" id="IPR018258">
    <property type="entry name" value="Ribosomal_bL21_CS"/>
</dbReference>
<evidence type="ECO:0000256" key="5">
    <source>
        <dbReference type="ARBA" id="ARBA00023274"/>
    </source>
</evidence>
<gene>
    <name evidence="6" type="primary">rplU</name>
    <name evidence="8" type="ORF">AN957_20120</name>
</gene>
<proteinExistence type="inferred from homology"/>
<organism evidence="8 9">
    <name type="scientific">Cytobacillus solani</name>
    <dbReference type="NCBI Taxonomy" id="1637975"/>
    <lineage>
        <taxon>Bacteria</taxon>
        <taxon>Bacillati</taxon>
        <taxon>Bacillota</taxon>
        <taxon>Bacilli</taxon>
        <taxon>Bacillales</taxon>
        <taxon>Bacillaceae</taxon>
        <taxon>Cytobacillus</taxon>
    </lineage>
</organism>
<dbReference type="GO" id="GO:0019843">
    <property type="term" value="F:rRNA binding"/>
    <property type="evidence" value="ECO:0007669"/>
    <property type="project" value="UniProtKB-UniRule"/>
</dbReference>
<evidence type="ECO:0000256" key="6">
    <source>
        <dbReference type="HAMAP-Rule" id="MF_01363"/>
    </source>
</evidence>